<evidence type="ECO:0000313" key="1">
    <source>
        <dbReference type="EMBL" id="KAF6225141.1"/>
    </source>
</evidence>
<evidence type="ECO:0000313" key="2">
    <source>
        <dbReference type="Proteomes" id="UP000593566"/>
    </source>
</evidence>
<proteinExistence type="predicted"/>
<comment type="caution">
    <text evidence="1">The sequence shown here is derived from an EMBL/GenBank/DDBJ whole genome shotgun (WGS) entry which is preliminary data.</text>
</comment>
<gene>
    <name evidence="1" type="ORF">HO133_010338</name>
</gene>
<dbReference type="RefSeq" id="XP_037154008.1">
    <property type="nucleotide sequence ID" value="XM_037301191.1"/>
</dbReference>
<reference evidence="1 2" key="1">
    <citation type="journal article" date="2020" name="Genomics">
        <title>Complete, high-quality genomes from long-read metagenomic sequencing of two wolf lichen thalli reveals enigmatic genome architecture.</title>
        <authorList>
            <person name="McKenzie S.K."/>
            <person name="Walston R.F."/>
            <person name="Allen J.L."/>
        </authorList>
    </citation>
    <scope>NUCLEOTIDE SEQUENCE [LARGE SCALE GENOMIC DNA]</scope>
    <source>
        <strain evidence="1">WasteWater1</strain>
    </source>
</reference>
<protein>
    <submittedName>
        <fullName evidence="1">Uncharacterized protein</fullName>
    </submittedName>
</protein>
<sequence length="104" mass="11363">MLAMYSFGSWKSRRSNRESSVELWLDAGLVFVVGDVGEDVERRKGGREEIEGELGEVLVRTGANRGLNGVEEDDVEIGESEGEVVEEAGRLVVLRLVGLLGRGE</sequence>
<dbReference type="AlphaFoldDB" id="A0A8H6FEI7"/>
<dbReference type="Proteomes" id="UP000593566">
    <property type="component" value="Unassembled WGS sequence"/>
</dbReference>
<organism evidence="1 2">
    <name type="scientific">Letharia lupina</name>
    <dbReference type="NCBI Taxonomy" id="560253"/>
    <lineage>
        <taxon>Eukaryota</taxon>
        <taxon>Fungi</taxon>
        <taxon>Dikarya</taxon>
        <taxon>Ascomycota</taxon>
        <taxon>Pezizomycotina</taxon>
        <taxon>Lecanoromycetes</taxon>
        <taxon>OSLEUM clade</taxon>
        <taxon>Lecanoromycetidae</taxon>
        <taxon>Lecanorales</taxon>
        <taxon>Lecanorineae</taxon>
        <taxon>Parmeliaceae</taxon>
        <taxon>Letharia</taxon>
    </lineage>
</organism>
<dbReference type="GeneID" id="59338729"/>
<keyword evidence="2" id="KW-1185">Reference proteome</keyword>
<accession>A0A8H6FEI7</accession>
<dbReference type="EMBL" id="JACCJB010000008">
    <property type="protein sequence ID" value="KAF6225141.1"/>
    <property type="molecule type" value="Genomic_DNA"/>
</dbReference>
<name>A0A8H6FEI7_9LECA</name>